<comment type="caution">
    <text evidence="1">The sequence shown here is derived from an EMBL/GenBank/DDBJ whole genome shotgun (WGS) entry which is preliminary data.</text>
</comment>
<name>A0A6P0HDK4_9ACTN</name>
<dbReference type="EMBL" id="JAAGXA010000001">
    <property type="protein sequence ID" value="NEN76781.1"/>
    <property type="molecule type" value="Genomic_DNA"/>
</dbReference>
<dbReference type="RefSeq" id="WP_163770151.1">
    <property type="nucleotide sequence ID" value="NZ_JAAGXA010000001.1"/>
</dbReference>
<evidence type="ECO:0000313" key="2">
    <source>
        <dbReference type="Proteomes" id="UP000468687"/>
    </source>
</evidence>
<evidence type="ECO:0000313" key="1">
    <source>
        <dbReference type="EMBL" id="NEN76781.1"/>
    </source>
</evidence>
<dbReference type="AlphaFoldDB" id="A0A6P0HDK4"/>
<sequence>MLVLQGAIESVDAERFVLERDQLEAPEELSEYARAGSYEVSVVGRFHTLAQRWLERQQLAAVWERPVAKRSSGSGRHPTIDISLFGEVGSANDGDPPERREVRLEFGFFDIASPKRPSTRRVDPSKLLGDAEKLFDLRETAAPVAGSFEIENYVLLWRIANEKNTGDNLKWHHRALTTSASVAMTDSTHPGIQIDHLLTSSVDLIAARTNEHRVAYVGVFRVTARPATTPAPP</sequence>
<organism evidence="1 2">
    <name type="scientific">Nocardioides zeae</name>
    <dbReference type="NCBI Taxonomy" id="1457234"/>
    <lineage>
        <taxon>Bacteria</taxon>
        <taxon>Bacillati</taxon>
        <taxon>Actinomycetota</taxon>
        <taxon>Actinomycetes</taxon>
        <taxon>Propionibacteriales</taxon>
        <taxon>Nocardioidaceae</taxon>
        <taxon>Nocardioides</taxon>
    </lineage>
</organism>
<accession>A0A6P0HDK4</accession>
<reference evidence="1 2" key="1">
    <citation type="journal article" date="2014" name="Int. J. Syst. Evol. Microbiol.">
        <title>Nocardioides zeae sp. nov., isolated from the stem of Zea mays.</title>
        <authorList>
            <person name="Glaeser S.P."/>
            <person name="McInroy J.A."/>
            <person name="Busse H.J."/>
            <person name="Kampfer P."/>
        </authorList>
    </citation>
    <scope>NUCLEOTIDE SEQUENCE [LARGE SCALE GENOMIC DNA]</scope>
    <source>
        <strain evidence="1 2">JCM 30728</strain>
    </source>
</reference>
<proteinExistence type="predicted"/>
<keyword evidence="2" id="KW-1185">Reference proteome</keyword>
<dbReference type="Proteomes" id="UP000468687">
    <property type="component" value="Unassembled WGS sequence"/>
</dbReference>
<protein>
    <submittedName>
        <fullName evidence="1">Uncharacterized protein</fullName>
    </submittedName>
</protein>
<gene>
    <name evidence="1" type="ORF">G3T38_00660</name>
</gene>